<reference evidence="1 2" key="1">
    <citation type="submission" date="2020-03" db="EMBL/GenBank/DDBJ databases">
        <title>Bradyrhizobium diversity isolated from nodules of Indigofera sp.</title>
        <authorList>
            <person name="Klepa M."/>
            <person name="Helene L."/>
            <person name="Hungria M."/>
        </authorList>
    </citation>
    <scope>NUCLEOTIDE SEQUENCE [LARGE SCALE GENOMIC DNA]</scope>
    <source>
        <strain evidence="1 2">WSM 1791</strain>
    </source>
</reference>
<keyword evidence="2" id="KW-1185">Reference proteome</keyword>
<dbReference type="AlphaFoldDB" id="A0A7Y4LY97"/>
<dbReference type="RefSeq" id="WP_171582256.1">
    <property type="nucleotide sequence ID" value="NZ_JAAVLX010000009.1"/>
</dbReference>
<evidence type="ECO:0000313" key="1">
    <source>
        <dbReference type="EMBL" id="NOJ43036.1"/>
    </source>
</evidence>
<dbReference type="EMBL" id="JAAVLX010000009">
    <property type="protein sequence ID" value="NOJ43036.1"/>
    <property type="molecule type" value="Genomic_DNA"/>
</dbReference>
<accession>A0A7Y4LY97</accession>
<gene>
    <name evidence="1" type="ORF">HCN58_26245</name>
</gene>
<evidence type="ECO:0000313" key="2">
    <source>
        <dbReference type="Proteomes" id="UP000544122"/>
    </source>
</evidence>
<proteinExistence type="predicted"/>
<protein>
    <submittedName>
        <fullName evidence="1">Uncharacterized protein</fullName>
    </submittedName>
</protein>
<dbReference type="Proteomes" id="UP000544122">
    <property type="component" value="Unassembled WGS sequence"/>
</dbReference>
<name>A0A7Y4LY97_9BRAD</name>
<sequence length="162" mass="18741">MDHSEPNLVDEHFQPFVRPLGNLVIAFALAEAELLDLVSEMLGGDEIKAVAVLKSRDSKERVLSLAQLIGLGGYDLEELVSKIESFWRDKEDRNRLIHDRWFPNLYERRVATRGLTRAKEPKEIFGTPTIEEVWSLARRFQSYDDLFSHRAYVLRRDRGATV</sequence>
<comment type="caution">
    <text evidence="1">The sequence shown here is derived from an EMBL/GenBank/DDBJ whole genome shotgun (WGS) entry which is preliminary data.</text>
</comment>
<organism evidence="1 2">
    <name type="scientific">Bradyrhizobium australiense</name>
    <dbReference type="NCBI Taxonomy" id="2721161"/>
    <lineage>
        <taxon>Bacteria</taxon>
        <taxon>Pseudomonadati</taxon>
        <taxon>Pseudomonadota</taxon>
        <taxon>Alphaproteobacteria</taxon>
        <taxon>Hyphomicrobiales</taxon>
        <taxon>Nitrobacteraceae</taxon>
        <taxon>Bradyrhizobium</taxon>
    </lineage>
</organism>